<keyword evidence="6" id="KW-0326">Glycosidase</keyword>
<dbReference type="GO" id="GO:0033926">
    <property type="term" value="F:endo-alpha-N-acetylgalactosaminidase activity"/>
    <property type="evidence" value="ECO:0007669"/>
    <property type="project" value="InterPro"/>
</dbReference>
<keyword evidence="5" id="KW-0119">Carbohydrate metabolism</keyword>
<evidence type="ECO:0000313" key="7">
    <source>
        <dbReference type="EMBL" id="SHH93821.1"/>
    </source>
</evidence>
<dbReference type="STRING" id="1121409.SAMN02745124_02692"/>
<gene>
    <name evidence="7" type="ORF">SAMN02745124_02692</name>
</gene>
<protein>
    <recommendedName>
        <fullName evidence="3">beta-fructofuranosidase</fullName>
        <ecNumber evidence="3">3.2.1.26</ecNumber>
    </recommendedName>
</protein>
<dbReference type="EMBL" id="FQXS01000016">
    <property type="protein sequence ID" value="SHH93821.1"/>
    <property type="molecule type" value="Genomic_DNA"/>
</dbReference>
<dbReference type="GO" id="GO:0005975">
    <property type="term" value="P:carbohydrate metabolic process"/>
    <property type="evidence" value="ECO:0007669"/>
    <property type="project" value="InterPro"/>
</dbReference>
<dbReference type="OrthoDB" id="9763537at2"/>
<reference evidence="7 8" key="1">
    <citation type="submission" date="2016-11" db="EMBL/GenBank/DDBJ databases">
        <authorList>
            <person name="Jaros S."/>
            <person name="Januszkiewicz K."/>
            <person name="Wedrychowicz H."/>
        </authorList>
    </citation>
    <scope>NUCLEOTIDE SEQUENCE [LARGE SCALE GENOMIC DNA]</scope>
    <source>
        <strain evidence="7 8">DSM 9705</strain>
    </source>
</reference>
<evidence type="ECO:0000256" key="3">
    <source>
        <dbReference type="ARBA" id="ARBA00012758"/>
    </source>
</evidence>
<accession>A0A1M5X229</accession>
<dbReference type="PANTHER" id="PTHR34987:SF4">
    <property type="entry name" value="ALPHA-L-RHAMNOSIDASE C-TERMINAL DOMAIN-CONTAINING PROTEIN"/>
    <property type="match status" value="1"/>
</dbReference>
<evidence type="ECO:0000256" key="2">
    <source>
        <dbReference type="ARBA" id="ARBA00007671"/>
    </source>
</evidence>
<keyword evidence="8" id="KW-1185">Reference proteome</keyword>
<dbReference type="Pfam" id="PF12899">
    <property type="entry name" value="Glyco_hydro_100"/>
    <property type="match status" value="2"/>
</dbReference>
<dbReference type="SUPFAM" id="SSF48208">
    <property type="entry name" value="Six-hairpin glycosidases"/>
    <property type="match status" value="1"/>
</dbReference>
<evidence type="ECO:0000256" key="6">
    <source>
        <dbReference type="ARBA" id="ARBA00023295"/>
    </source>
</evidence>
<dbReference type="InterPro" id="IPR024746">
    <property type="entry name" value="Glyco_hydro_100"/>
</dbReference>
<sequence>MAPTRSDSEEALQRAMALVRECMTDHGFVASQTDNHNYRRIWGRDGVIVGLAALMTGEPDLQKAMRNTLKSLADHQGPHGEIPSNVDMVSGRISYGGTTGRVDAAIWFVIGVAEYWQASGDESFIERLLPVIDRVMFLLGAWEFNNRGLLYIPATGDWSDEFIHNGYILYDQLLYLQALRSCCFLYNRCKQEQRPDLAEKISRLEKLIQDNYWFGAQDKIPEHVYHEVLFEKGRKAADRCTQRYWMPFFTPHGYGYRFDAFANILASLLDVASDSRRQAVDAYLEENVVPSRFKLLPAFYPVIKPVDDDWKDLKVTFSYNFKNNPYEYHNGGLWQMLTGFYVADLVRRGHRNRAEMYLQGINQANRLPMNGRDWGFAEYVNGQTFRPGGNIAQCWSASAALMGGYALRGKPVFSINEDQAPLQ</sequence>
<dbReference type="EC" id="3.2.1.26" evidence="3"/>
<evidence type="ECO:0000313" key="8">
    <source>
        <dbReference type="Proteomes" id="UP000184139"/>
    </source>
</evidence>
<dbReference type="GO" id="GO:0004564">
    <property type="term" value="F:beta-fructofuranosidase activity"/>
    <property type="evidence" value="ECO:0007669"/>
    <property type="project" value="UniProtKB-EC"/>
</dbReference>
<evidence type="ECO:0000256" key="1">
    <source>
        <dbReference type="ARBA" id="ARBA00000094"/>
    </source>
</evidence>
<keyword evidence="4" id="KW-0378">Hydrolase</keyword>
<dbReference type="Proteomes" id="UP000184139">
    <property type="component" value="Unassembled WGS sequence"/>
</dbReference>
<dbReference type="AlphaFoldDB" id="A0A1M5X229"/>
<evidence type="ECO:0000256" key="5">
    <source>
        <dbReference type="ARBA" id="ARBA00023277"/>
    </source>
</evidence>
<dbReference type="Gene3D" id="1.50.10.10">
    <property type="match status" value="1"/>
</dbReference>
<dbReference type="PANTHER" id="PTHR34987">
    <property type="entry name" value="C, PUTATIVE (AFU_ORTHOLOGUE AFUA_3G02880)-RELATED"/>
    <property type="match status" value="1"/>
</dbReference>
<proteinExistence type="inferred from homology"/>
<comment type="catalytic activity">
    <reaction evidence="1">
        <text>Hydrolysis of terminal non-reducing beta-D-fructofuranoside residues in beta-D-fructofuranosides.</text>
        <dbReference type="EC" id="3.2.1.26"/>
    </reaction>
</comment>
<name>A0A1M5X229_9BACT</name>
<organism evidence="7 8">
    <name type="scientific">Desulfofustis glycolicus DSM 9705</name>
    <dbReference type="NCBI Taxonomy" id="1121409"/>
    <lineage>
        <taxon>Bacteria</taxon>
        <taxon>Pseudomonadati</taxon>
        <taxon>Thermodesulfobacteriota</taxon>
        <taxon>Desulfobulbia</taxon>
        <taxon>Desulfobulbales</taxon>
        <taxon>Desulfocapsaceae</taxon>
        <taxon>Desulfofustis</taxon>
    </lineage>
</organism>
<dbReference type="InterPro" id="IPR012341">
    <property type="entry name" value="6hp_glycosidase-like_sf"/>
</dbReference>
<dbReference type="RefSeq" id="WP_073376838.1">
    <property type="nucleotide sequence ID" value="NZ_FQXS01000016.1"/>
</dbReference>
<dbReference type="InterPro" id="IPR008928">
    <property type="entry name" value="6-hairpin_glycosidase_sf"/>
</dbReference>
<comment type="similarity">
    <text evidence="2">Belongs to the glycosyl hydrolase 100 family.</text>
</comment>
<evidence type="ECO:0000256" key="4">
    <source>
        <dbReference type="ARBA" id="ARBA00022801"/>
    </source>
</evidence>